<organism evidence="2 3">
    <name type="scientific">Gordoniibacillus kamchatkensis</name>
    <dbReference type="NCBI Taxonomy" id="1590651"/>
    <lineage>
        <taxon>Bacteria</taxon>
        <taxon>Bacillati</taxon>
        <taxon>Bacillota</taxon>
        <taxon>Bacilli</taxon>
        <taxon>Bacillales</taxon>
        <taxon>Paenibacillaceae</taxon>
        <taxon>Gordoniibacillus</taxon>
    </lineage>
</organism>
<reference evidence="2 3" key="1">
    <citation type="submission" date="2014-12" db="EMBL/GenBank/DDBJ databases">
        <title>Draft genome sequence of Paenibacillus kamchatkensis strain B-2647.</title>
        <authorList>
            <person name="Karlyshev A.V."/>
            <person name="Kudryashova E.B."/>
        </authorList>
    </citation>
    <scope>NUCLEOTIDE SEQUENCE [LARGE SCALE GENOMIC DNA]</scope>
    <source>
        <strain evidence="2 3">VKM B-2647</strain>
    </source>
</reference>
<evidence type="ECO:0000256" key="1">
    <source>
        <dbReference type="SAM" id="MobiDB-lite"/>
    </source>
</evidence>
<accession>A0ABR5AFB7</accession>
<feature type="compositionally biased region" description="Acidic residues" evidence="1">
    <location>
        <begin position="123"/>
        <end position="132"/>
    </location>
</feature>
<feature type="region of interest" description="Disordered" evidence="1">
    <location>
        <begin position="103"/>
        <end position="141"/>
    </location>
</feature>
<name>A0ABR5AFB7_9BACL</name>
<gene>
    <name evidence="2" type="ORF">SD70_20880</name>
</gene>
<evidence type="ECO:0000313" key="2">
    <source>
        <dbReference type="EMBL" id="KIL39265.1"/>
    </source>
</evidence>
<dbReference type="EMBL" id="JXAK01000040">
    <property type="protein sequence ID" value="KIL39265.1"/>
    <property type="molecule type" value="Genomic_DNA"/>
</dbReference>
<protein>
    <submittedName>
        <fullName evidence="2">Uncharacterized protein</fullName>
    </submittedName>
</protein>
<proteinExistence type="predicted"/>
<comment type="caution">
    <text evidence="2">The sequence shown here is derived from an EMBL/GenBank/DDBJ whole genome shotgun (WGS) entry which is preliminary data.</text>
</comment>
<sequence length="141" mass="15562">MSDQPIFFEFEQERSAFLAMDTLQELGYKSGFVDGTGKTMLHVHVDGQDVTSALEIAQAYGGRLTEHSEAMPEERLYQMAYDLDEGIRIPAHFVNEDFSESYVQPGATEAGGSPDAPAAPLYDEFDPSEETYDGFSPGVHL</sequence>
<dbReference type="Proteomes" id="UP000031967">
    <property type="component" value="Unassembled WGS sequence"/>
</dbReference>
<dbReference type="RefSeq" id="WP_041049441.1">
    <property type="nucleotide sequence ID" value="NZ_JXAK01000040.1"/>
</dbReference>
<keyword evidence="3" id="KW-1185">Reference proteome</keyword>
<evidence type="ECO:0000313" key="3">
    <source>
        <dbReference type="Proteomes" id="UP000031967"/>
    </source>
</evidence>